<name>A0ABW5J5B0_9BACT</name>
<evidence type="ECO:0008006" key="4">
    <source>
        <dbReference type="Google" id="ProtNLM"/>
    </source>
</evidence>
<evidence type="ECO:0000313" key="2">
    <source>
        <dbReference type="EMBL" id="MFD2520257.1"/>
    </source>
</evidence>
<accession>A0ABW5J5B0</accession>
<feature type="transmembrane region" description="Helical" evidence="1">
    <location>
        <begin position="151"/>
        <end position="173"/>
    </location>
</feature>
<proteinExistence type="predicted"/>
<organism evidence="2 3">
    <name type="scientific">Emticicia soli</name>
    <dbReference type="NCBI Taxonomy" id="2027878"/>
    <lineage>
        <taxon>Bacteria</taxon>
        <taxon>Pseudomonadati</taxon>
        <taxon>Bacteroidota</taxon>
        <taxon>Cytophagia</taxon>
        <taxon>Cytophagales</taxon>
        <taxon>Leadbetterellaceae</taxon>
        <taxon>Emticicia</taxon>
    </lineage>
</organism>
<feature type="transmembrane region" description="Helical" evidence="1">
    <location>
        <begin position="21"/>
        <end position="41"/>
    </location>
</feature>
<gene>
    <name evidence="2" type="ORF">ACFSR2_05130</name>
</gene>
<feature type="transmembrane region" description="Helical" evidence="1">
    <location>
        <begin position="86"/>
        <end position="113"/>
    </location>
</feature>
<keyword evidence="1" id="KW-0472">Membrane</keyword>
<feature type="transmembrane region" description="Helical" evidence="1">
    <location>
        <begin position="56"/>
        <end position="74"/>
    </location>
</feature>
<keyword evidence="1" id="KW-1133">Transmembrane helix</keyword>
<feature type="transmembrane region" description="Helical" evidence="1">
    <location>
        <begin position="242"/>
        <end position="264"/>
    </location>
</feature>
<dbReference type="Proteomes" id="UP001597510">
    <property type="component" value="Unassembled WGS sequence"/>
</dbReference>
<evidence type="ECO:0000313" key="3">
    <source>
        <dbReference type="Proteomes" id="UP001597510"/>
    </source>
</evidence>
<comment type="caution">
    <text evidence="2">The sequence shown here is derived from an EMBL/GenBank/DDBJ whole genome shotgun (WGS) entry which is preliminary data.</text>
</comment>
<dbReference type="RefSeq" id="WP_340235669.1">
    <property type="nucleotide sequence ID" value="NZ_JBBEWC010000004.1"/>
</dbReference>
<keyword evidence="3" id="KW-1185">Reference proteome</keyword>
<keyword evidence="1" id="KW-0812">Transmembrane</keyword>
<reference evidence="3" key="1">
    <citation type="journal article" date="2019" name="Int. J. Syst. Evol. Microbiol.">
        <title>The Global Catalogue of Microorganisms (GCM) 10K type strain sequencing project: providing services to taxonomists for standard genome sequencing and annotation.</title>
        <authorList>
            <consortium name="The Broad Institute Genomics Platform"/>
            <consortium name="The Broad Institute Genome Sequencing Center for Infectious Disease"/>
            <person name="Wu L."/>
            <person name="Ma J."/>
        </authorList>
    </citation>
    <scope>NUCLEOTIDE SEQUENCE [LARGE SCALE GENOMIC DNA]</scope>
    <source>
        <strain evidence="3">KCTC 52344</strain>
    </source>
</reference>
<sequence>MNNFSLKRLLLLIKKTWVENYRIWFMTLGTLIALYTIFHLLTTDRKHLSAFYPRQLLYSLGLLVSGTLFGNFIWRDFSNKGQSINFLLLPATAFEKLLTGIFYSCLVFPAVYITTYTLLDAAYIEIVKSITTLQIDDSELRVVSIWDTDTIVLPVTVLFLMIQPIALMSSLLFEKFSYIKTITLIILGIFSLAYFSFFLKESIMKDLLGDKEITGNIFNLAQCYVYSPQHNTIDTISLPKPMYYFVNLTLTIGGALFFTFITFLKLKEKEI</sequence>
<feature type="transmembrane region" description="Helical" evidence="1">
    <location>
        <begin position="182"/>
        <end position="199"/>
    </location>
</feature>
<dbReference type="EMBL" id="JBHULC010000004">
    <property type="protein sequence ID" value="MFD2520257.1"/>
    <property type="molecule type" value="Genomic_DNA"/>
</dbReference>
<protein>
    <recommendedName>
        <fullName evidence="4">ABC transporter permease</fullName>
    </recommendedName>
</protein>
<evidence type="ECO:0000256" key="1">
    <source>
        <dbReference type="SAM" id="Phobius"/>
    </source>
</evidence>